<dbReference type="Proteomes" id="UP000000768">
    <property type="component" value="Chromosome 10"/>
</dbReference>
<protein>
    <submittedName>
        <fullName evidence="1">Uncharacterized protein</fullName>
    </submittedName>
</protein>
<reference evidence="2" key="2">
    <citation type="journal article" date="2018" name="Plant J.">
        <title>The Sorghum bicolor reference genome: improved assembly, gene annotations, a transcriptome atlas, and signatures of genome organization.</title>
        <authorList>
            <person name="McCormick R.F."/>
            <person name="Truong S.K."/>
            <person name="Sreedasyam A."/>
            <person name="Jenkins J."/>
            <person name="Shu S."/>
            <person name="Sims D."/>
            <person name="Kennedy M."/>
            <person name="Amirebrahimi M."/>
            <person name="Weers B.D."/>
            <person name="McKinley B."/>
            <person name="Mattison A."/>
            <person name="Morishige D.T."/>
            <person name="Grimwood J."/>
            <person name="Schmutz J."/>
            <person name="Mullet J.E."/>
        </authorList>
    </citation>
    <scope>NUCLEOTIDE SEQUENCE [LARGE SCALE GENOMIC DNA]</scope>
    <source>
        <strain evidence="2">cv. BTx623</strain>
    </source>
</reference>
<name>A0A1W0VSH8_SORBI</name>
<dbReference type="AlphaFoldDB" id="A0A1W0VSH8"/>
<organism evidence="1 2">
    <name type="scientific">Sorghum bicolor</name>
    <name type="common">Sorghum</name>
    <name type="synonym">Sorghum vulgare</name>
    <dbReference type="NCBI Taxonomy" id="4558"/>
    <lineage>
        <taxon>Eukaryota</taxon>
        <taxon>Viridiplantae</taxon>
        <taxon>Streptophyta</taxon>
        <taxon>Embryophyta</taxon>
        <taxon>Tracheophyta</taxon>
        <taxon>Spermatophyta</taxon>
        <taxon>Magnoliopsida</taxon>
        <taxon>Liliopsida</taxon>
        <taxon>Poales</taxon>
        <taxon>Poaceae</taxon>
        <taxon>PACMAD clade</taxon>
        <taxon>Panicoideae</taxon>
        <taxon>Andropogonodae</taxon>
        <taxon>Andropogoneae</taxon>
        <taxon>Sorghinae</taxon>
        <taxon>Sorghum</taxon>
    </lineage>
</organism>
<evidence type="ECO:0000313" key="1">
    <source>
        <dbReference type="EMBL" id="OQU76204.1"/>
    </source>
</evidence>
<gene>
    <name evidence="1" type="ORF">SORBI_3010G110050</name>
</gene>
<dbReference type="Gramene" id="OQU76204">
    <property type="protein sequence ID" value="OQU76204"/>
    <property type="gene ID" value="SORBI_3010G110050"/>
</dbReference>
<sequence>MIDVFESEVGLVVDSFADNTKRRYARRLPPRGLPCSLPFLSLLPPRANGRRDPAPIAGNDEGTCGPLALERVMGKASQPCTWSSFAIEIAPRQH</sequence>
<keyword evidence="2" id="KW-1185">Reference proteome</keyword>
<accession>A0A1W0VSH8</accession>
<proteinExistence type="predicted"/>
<reference evidence="1 2" key="1">
    <citation type="journal article" date="2009" name="Nature">
        <title>The Sorghum bicolor genome and the diversification of grasses.</title>
        <authorList>
            <person name="Paterson A.H."/>
            <person name="Bowers J.E."/>
            <person name="Bruggmann R."/>
            <person name="Dubchak I."/>
            <person name="Grimwood J."/>
            <person name="Gundlach H."/>
            <person name="Haberer G."/>
            <person name="Hellsten U."/>
            <person name="Mitros T."/>
            <person name="Poliakov A."/>
            <person name="Schmutz J."/>
            <person name="Spannagl M."/>
            <person name="Tang H."/>
            <person name="Wang X."/>
            <person name="Wicker T."/>
            <person name="Bharti A.K."/>
            <person name="Chapman J."/>
            <person name="Feltus F.A."/>
            <person name="Gowik U."/>
            <person name="Grigoriev I.V."/>
            <person name="Lyons E."/>
            <person name="Maher C.A."/>
            <person name="Martis M."/>
            <person name="Narechania A."/>
            <person name="Otillar R.P."/>
            <person name="Penning B.W."/>
            <person name="Salamov A.A."/>
            <person name="Wang Y."/>
            <person name="Zhang L."/>
            <person name="Carpita N.C."/>
            <person name="Freeling M."/>
            <person name="Gingle A.R."/>
            <person name="Hash C.T."/>
            <person name="Keller B."/>
            <person name="Klein P."/>
            <person name="Kresovich S."/>
            <person name="McCann M.C."/>
            <person name="Ming R."/>
            <person name="Peterson D.G."/>
            <person name="Mehboob-ur-Rahman"/>
            <person name="Ware D."/>
            <person name="Westhoff P."/>
            <person name="Mayer K.F."/>
            <person name="Messing J."/>
            <person name="Rokhsar D.S."/>
        </authorList>
    </citation>
    <scope>NUCLEOTIDE SEQUENCE [LARGE SCALE GENOMIC DNA]</scope>
    <source>
        <strain evidence="2">cv. BTx623</strain>
    </source>
</reference>
<dbReference type="EMBL" id="CM000769">
    <property type="protein sequence ID" value="OQU76204.1"/>
    <property type="molecule type" value="Genomic_DNA"/>
</dbReference>
<dbReference type="InParanoid" id="A0A1W0VSH8"/>
<evidence type="ECO:0000313" key="2">
    <source>
        <dbReference type="Proteomes" id="UP000000768"/>
    </source>
</evidence>